<comment type="caution">
    <text evidence="2">The sequence shown here is derived from an EMBL/GenBank/DDBJ whole genome shotgun (WGS) entry which is preliminary data.</text>
</comment>
<dbReference type="EMBL" id="JABSND010000205">
    <property type="protein sequence ID" value="KAI6294293.1"/>
    <property type="molecule type" value="Genomic_DNA"/>
</dbReference>
<feature type="signal peptide" evidence="1">
    <location>
        <begin position="1"/>
        <end position="19"/>
    </location>
</feature>
<name>A0ABQ8ND37_PYRGI</name>
<accession>A0ABQ8ND37</accession>
<keyword evidence="1" id="KW-0732">Signal</keyword>
<dbReference type="Proteomes" id="UP001059893">
    <property type="component" value="Unassembled WGS sequence"/>
</dbReference>
<evidence type="ECO:0000313" key="3">
    <source>
        <dbReference type="Proteomes" id="UP001059893"/>
    </source>
</evidence>
<sequence length="156" mass="17105">MMQFSFALVISIFAHVAMGTALGANINNDPGFVCKPGNVPYTCELTSQPNSHQEPNIQSPACAKKTYTCRYDPSAKPESKALAVRNDGLKGNLVPRELTVGTFLIACAGYIAVFLLQACSESTLSDSDPTTRAVRHIRNEIAYDRFDRSVMNWLRS</sequence>
<organism evidence="2 3">
    <name type="scientific">Pyricularia grisea</name>
    <name type="common">Crabgrass-specific blast fungus</name>
    <name type="synonym">Magnaporthe grisea</name>
    <dbReference type="NCBI Taxonomy" id="148305"/>
    <lineage>
        <taxon>Eukaryota</taxon>
        <taxon>Fungi</taxon>
        <taxon>Dikarya</taxon>
        <taxon>Ascomycota</taxon>
        <taxon>Pezizomycotina</taxon>
        <taxon>Sordariomycetes</taxon>
        <taxon>Sordariomycetidae</taxon>
        <taxon>Magnaporthales</taxon>
        <taxon>Pyriculariaceae</taxon>
        <taxon>Pyricularia</taxon>
    </lineage>
</organism>
<gene>
    <name evidence="2" type="ORF">MCOR33_008537</name>
</gene>
<protein>
    <submittedName>
        <fullName evidence="2">Uncharacterized protein</fullName>
    </submittedName>
</protein>
<proteinExistence type="predicted"/>
<evidence type="ECO:0000313" key="2">
    <source>
        <dbReference type="EMBL" id="KAI6294293.1"/>
    </source>
</evidence>
<evidence type="ECO:0000256" key="1">
    <source>
        <dbReference type="SAM" id="SignalP"/>
    </source>
</evidence>
<reference evidence="2" key="1">
    <citation type="submission" date="2021-01" db="EMBL/GenBank/DDBJ databases">
        <title>Deciphering the adaptive evolutionary patterns associated with biogeogrpahic diversity in the finger millet blast pathogen Magnaporthe oryzae in Eastern Africa.</title>
        <authorList>
            <person name="Onyema G."/>
            <person name="Shittu T.A."/>
            <person name="Dodsworth S."/>
            <person name="Devilliers S."/>
            <person name="Muthumeenakshi S."/>
            <person name="Sreenivasaprasad S."/>
        </authorList>
    </citation>
    <scope>NUCLEOTIDE SEQUENCE</scope>
    <source>
        <strain evidence="2">D15/s37</strain>
    </source>
</reference>
<feature type="chain" id="PRO_5046930350" evidence="1">
    <location>
        <begin position="20"/>
        <end position="156"/>
    </location>
</feature>
<keyword evidence="3" id="KW-1185">Reference proteome</keyword>